<dbReference type="Proteomes" id="UP000739411">
    <property type="component" value="Unassembled WGS sequence"/>
</dbReference>
<evidence type="ECO:0000313" key="1">
    <source>
        <dbReference type="EMBL" id="MBK7415288.1"/>
    </source>
</evidence>
<reference evidence="1 2" key="1">
    <citation type="submission" date="2020-10" db="EMBL/GenBank/DDBJ databases">
        <title>Connecting structure to function with the recovery of over 1000 high-quality activated sludge metagenome-assembled genomes encoding full-length rRNA genes using long-read sequencing.</title>
        <authorList>
            <person name="Singleton C.M."/>
            <person name="Petriglieri F."/>
            <person name="Kristensen J.M."/>
            <person name="Kirkegaard R.H."/>
            <person name="Michaelsen T.Y."/>
            <person name="Andersen M.H."/>
            <person name="Karst S.M."/>
            <person name="Dueholm M.S."/>
            <person name="Nielsen P.H."/>
            <person name="Albertsen M."/>
        </authorList>
    </citation>
    <scope>NUCLEOTIDE SEQUENCE [LARGE SCALE GENOMIC DNA]</scope>
    <source>
        <strain evidence="1">EsbW_18-Q3-R4-48_BATAC.463</strain>
    </source>
</reference>
<comment type="caution">
    <text evidence="1">The sequence shown here is derived from an EMBL/GenBank/DDBJ whole genome shotgun (WGS) entry which is preliminary data.</text>
</comment>
<sequence length="93" mass="10453">MTTPEQDKGVIAALMERFETQRLPRALALKEKVDQGECLNEFDIAFLQEVFADSTQVMPLLTRHPEYEPLASKVASLYREITEKALANEKAAG</sequence>
<protein>
    <submittedName>
        <fullName evidence="1">Uncharacterized protein</fullName>
    </submittedName>
</protein>
<gene>
    <name evidence="1" type="ORF">IPJ38_09485</name>
</gene>
<dbReference type="EMBL" id="JADJMS010000019">
    <property type="protein sequence ID" value="MBK7415288.1"/>
    <property type="molecule type" value="Genomic_DNA"/>
</dbReference>
<accession>A0A935K2M8</accession>
<evidence type="ECO:0000313" key="2">
    <source>
        <dbReference type="Proteomes" id="UP000739411"/>
    </source>
</evidence>
<proteinExistence type="predicted"/>
<dbReference type="AlphaFoldDB" id="A0A935K2M8"/>
<name>A0A935K2M8_9RHOO</name>
<organism evidence="1 2">
    <name type="scientific">Candidatus Dechloromonas phosphorivorans</name>
    <dbReference type="NCBI Taxonomy" id="2899244"/>
    <lineage>
        <taxon>Bacteria</taxon>
        <taxon>Pseudomonadati</taxon>
        <taxon>Pseudomonadota</taxon>
        <taxon>Betaproteobacteria</taxon>
        <taxon>Rhodocyclales</taxon>
        <taxon>Azonexaceae</taxon>
        <taxon>Dechloromonas</taxon>
    </lineage>
</organism>